<dbReference type="CDD" id="cd06554">
    <property type="entry name" value="ASCH_ASC-1_like"/>
    <property type="match status" value="1"/>
</dbReference>
<accession>A0A125A9D2</accession>
<dbReference type="SUPFAM" id="SSF88697">
    <property type="entry name" value="PUA domain-like"/>
    <property type="match status" value="1"/>
</dbReference>
<name>A0A125A9D2_9BURK</name>
<reference evidence="1 2" key="1">
    <citation type="submission" date="2015-11" db="EMBL/GenBank/DDBJ databases">
        <title>Expanding the genomic diversity of Burkholderia species for the development of highly accurate diagnostics.</title>
        <authorList>
            <person name="Sahl J."/>
            <person name="Keim P."/>
            <person name="Wagner D."/>
        </authorList>
    </citation>
    <scope>NUCLEOTIDE SEQUENCE [LARGE SCALE GENOMIC DNA]</scope>
    <source>
        <strain evidence="1 2">MSMB1301WGS</strain>
    </source>
</reference>
<dbReference type="Gene3D" id="2.30.130.30">
    <property type="entry name" value="Hypothetical protein"/>
    <property type="match status" value="1"/>
</dbReference>
<dbReference type="EMBL" id="LPEQ01000113">
    <property type="protein sequence ID" value="KVV40998.1"/>
    <property type="molecule type" value="Genomic_DNA"/>
</dbReference>
<evidence type="ECO:0000313" key="2">
    <source>
        <dbReference type="Proteomes" id="UP000062317"/>
    </source>
</evidence>
<gene>
    <name evidence="1" type="ORF">WT27_13585</name>
</gene>
<keyword evidence="2" id="KW-1185">Reference proteome</keyword>
<dbReference type="InterPro" id="IPR015947">
    <property type="entry name" value="PUA-like_sf"/>
</dbReference>
<comment type="caution">
    <text evidence="1">The sequence shown here is derived from an EMBL/GenBank/DDBJ whole genome shotgun (WGS) entry which is preliminary data.</text>
</comment>
<evidence type="ECO:0008006" key="3">
    <source>
        <dbReference type="Google" id="ProtNLM"/>
    </source>
</evidence>
<dbReference type="AlphaFoldDB" id="A0A125A9D2"/>
<evidence type="ECO:0000313" key="1">
    <source>
        <dbReference type="EMBL" id="KVV40998.1"/>
    </source>
</evidence>
<protein>
    <recommendedName>
        <fullName evidence="3">ASCH domain-containing protein</fullName>
    </recommendedName>
</protein>
<dbReference type="Proteomes" id="UP000062317">
    <property type="component" value="Unassembled WGS sequence"/>
</dbReference>
<proteinExistence type="predicted"/>
<organism evidence="1 2">
    <name type="scientific">Burkholderia territorii</name>
    <dbReference type="NCBI Taxonomy" id="1503055"/>
    <lineage>
        <taxon>Bacteria</taxon>
        <taxon>Pseudomonadati</taxon>
        <taxon>Pseudomonadota</taxon>
        <taxon>Betaproteobacteria</taxon>
        <taxon>Burkholderiales</taxon>
        <taxon>Burkholderiaceae</taxon>
        <taxon>Burkholderia</taxon>
        <taxon>Burkholderia cepacia complex</taxon>
    </lineage>
</organism>
<sequence length="161" mass="18028">MKAISIRQPYAWLIVRPDISDLAAREAAYRDDLLKTIENRVWGTRYRGPLLIHASKGMTRAEYEDADDPLWSVGGPTIELPPFEDLQRGGIIGAAVLDACVPSSERTSWWHIDGQFGLRLKHVRPVPFVECKGALMLFDVPSEVLQQLRPHLDGLEQLAAA</sequence>